<sequence>MLLDKEATIDAKLDNQRSLELELEGMAGLLNEQINEKDTLLVKLEIKEKENRTVIESLENETKCFLNKKKLLKRLERKAN</sequence>
<accession>A0A562J6U1</accession>
<feature type="coiled-coil region" evidence="1">
    <location>
        <begin position="30"/>
        <end position="75"/>
    </location>
</feature>
<keyword evidence="3" id="KW-1185">Reference proteome</keyword>
<dbReference type="EMBL" id="VLKI01000026">
    <property type="protein sequence ID" value="TWH78898.1"/>
    <property type="molecule type" value="Genomic_DNA"/>
</dbReference>
<gene>
    <name evidence="2" type="ORF">IQ19_05097</name>
</gene>
<evidence type="ECO:0000256" key="1">
    <source>
        <dbReference type="SAM" id="Coils"/>
    </source>
</evidence>
<name>A0A562J6U1_9BACI</name>
<evidence type="ECO:0000313" key="3">
    <source>
        <dbReference type="Proteomes" id="UP000318667"/>
    </source>
</evidence>
<protein>
    <submittedName>
        <fullName evidence="2">Uncharacterized protein</fullName>
    </submittedName>
</protein>
<proteinExistence type="predicted"/>
<comment type="caution">
    <text evidence="2">The sequence shown here is derived from an EMBL/GenBank/DDBJ whole genome shotgun (WGS) entry which is preliminary data.</text>
</comment>
<dbReference type="AlphaFoldDB" id="A0A562J6U1"/>
<keyword evidence="1" id="KW-0175">Coiled coil</keyword>
<reference evidence="2 3" key="1">
    <citation type="journal article" date="2015" name="Stand. Genomic Sci.">
        <title>Genomic Encyclopedia of Bacterial and Archaeal Type Strains, Phase III: the genomes of soil and plant-associated and newly described type strains.</title>
        <authorList>
            <person name="Whitman W.B."/>
            <person name="Woyke T."/>
            <person name="Klenk H.P."/>
            <person name="Zhou Y."/>
            <person name="Lilburn T.G."/>
            <person name="Beck B.J."/>
            <person name="De Vos P."/>
            <person name="Vandamme P."/>
            <person name="Eisen J.A."/>
            <person name="Garrity G."/>
            <person name="Hugenholtz P."/>
            <person name="Kyrpides N.C."/>
        </authorList>
    </citation>
    <scope>NUCLEOTIDE SEQUENCE [LARGE SCALE GENOMIC DNA]</scope>
    <source>
        <strain evidence="2 3">CGMCC 1.10115</strain>
    </source>
</reference>
<dbReference type="RefSeq" id="WP_144546110.1">
    <property type="nucleotide sequence ID" value="NZ_CBCSDC010000040.1"/>
</dbReference>
<dbReference type="GeneID" id="65406163"/>
<dbReference type="Proteomes" id="UP000318667">
    <property type="component" value="Unassembled WGS sequence"/>
</dbReference>
<evidence type="ECO:0000313" key="2">
    <source>
        <dbReference type="EMBL" id="TWH78898.1"/>
    </source>
</evidence>
<organism evidence="2 3">
    <name type="scientific">Cytobacillus oceanisediminis</name>
    <dbReference type="NCBI Taxonomy" id="665099"/>
    <lineage>
        <taxon>Bacteria</taxon>
        <taxon>Bacillati</taxon>
        <taxon>Bacillota</taxon>
        <taxon>Bacilli</taxon>
        <taxon>Bacillales</taxon>
        <taxon>Bacillaceae</taxon>
        <taxon>Cytobacillus</taxon>
    </lineage>
</organism>